<gene>
    <name evidence="12" type="ORF">TbgDal_IX8570</name>
</gene>
<comment type="similarity">
    <text evidence="3">Belongs to the ATG2 family.</text>
</comment>
<keyword evidence="8" id="KW-0445">Lipid transport</keyword>
<reference evidence="13" key="1">
    <citation type="journal article" date="2010" name="PLoS Negl. Trop. Dis.">
        <title>The genome sequence of Trypanosoma brucei gambiense, causative agent of chronic human african trypanosomiasis.</title>
        <authorList>
            <person name="Jackson A.P."/>
            <person name="Sanders M."/>
            <person name="Berry A."/>
            <person name="McQuillan J."/>
            <person name="Aslett M.A."/>
            <person name="Quail M.A."/>
            <person name="Chukualim B."/>
            <person name="Capewell P."/>
            <person name="MacLeod A."/>
            <person name="Melville S.E."/>
            <person name="Gibson W."/>
            <person name="Barry J.D."/>
            <person name="Berriman M."/>
            <person name="Hertz-Fowler C."/>
        </authorList>
    </citation>
    <scope>NUCLEOTIDE SEQUENCE [LARGE SCALE GENOMIC DNA]</scope>
    <source>
        <strain evidence="13">MHOM/CI/86/DAL972</strain>
    </source>
</reference>
<dbReference type="GO" id="GO:0034727">
    <property type="term" value="P:piecemeal microautophagy of the nucleus"/>
    <property type="evidence" value="ECO:0007669"/>
    <property type="project" value="TreeGrafter"/>
</dbReference>
<comment type="subcellular location">
    <subcellularLocation>
        <location evidence="1">Endoplasmic reticulum membrane</location>
        <topology evidence="1">Peripheral membrane protein</topology>
    </subcellularLocation>
    <subcellularLocation>
        <location evidence="2">Preautophagosomal structure membrane</location>
        <topology evidence="2">Peripheral membrane protein</topology>
    </subcellularLocation>
</comment>
<keyword evidence="7" id="KW-0072">Autophagy</keyword>
<dbReference type="EMBL" id="FN554972">
    <property type="protein sequence ID" value="CBH14781.1"/>
    <property type="molecule type" value="Genomic_DNA"/>
</dbReference>
<organism evidence="12 13">
    <name type="scientific">Trypanosoma brucei gambiense (strain MHOM/CI/86/DAL972)</name>
    <dbReference type="NCBI Taxonomy" id="679716"/>
    <lineage>
        <taxon>Eukaryota</taxon>
        <taxon>Discoba</taxon>
        <taxon>Euglenozoa</taxon>
        <taxon>Kinetoplastea</taxon>
        <taxon>Metakinetoplastina</taxon>
        <taxon>Trypanosomatida</taxon>
        <taxon>Trypanosomatidae</taxon>
        <taxon>Trypanosoma</taxon>
    </lineage>
</organism>
<dbReference type="GeneID" id="23860916"/>
<evidence type="ECO:0000256" key="8">
    <source>
        <dbReference type="ARBA" id="ARBA00023055"/>
    </source>
</evidence>
<keyword evidence="5" id="KW-0813">Transport</keyword>
<comment type="catalytic activity">
    <reaction evidence="11">
        <text>a 1,2-diacyl-sn-glycero-3-phosphoethanolamine(in) = a 1,2-diacyl-sn-glycero-3-phosphoethanolamine(out)</text>
        <dbReference type="Rhea" id="RHEA:38895"/>
        <dbReference type="ChEBI" id="CHEBI:64612"/>
    </reaction>
</comment>
<dbReference type="InterPro" id="IPR026849">
    <property type="entry name" value="ATG2"/>
</dbReference>
<dbReference type="OrthoDB" id="273029at2759"/>
<dbReference type="GO" id="GO:0005789">
    <property type="term" value="C:endoplasmic reticulum membrane"/>
    <property type="evidence" value="ECO:0007669"/>
    <property type="project" value="UniProtKB-SubCell"/>
</dbReference>
<dbReference type="Proteomes" id="UP000002316">
    <property type="component" value="Chromosome 9"/>
</dbReference>
<dbReference type="KEGG" id="tbg:TbgDal_IX8570"/>
<proteinExistence type="inferred from homology"/>
<protein>
    <recommendedName>
        <fullName evidence="4">Autophagy-related protein 2</fullName>
    </recommendedName>
</protein>
<dbReference type="GO" id="GO:0032266">
    <property type="term" value="F:phosphatidylinositol-3-phosphate binding"/>
    <property type="evidence" value="ECO:0007669"/>
    <property type="project" value="TreeGrafter"/>
</dbReference>
<dbReference type="RefSeq" id="XP_011777047.1">
    <property type="nucleotide sequence ID" value="XM_011778745.1"/>
</dbReference>
<name>C9ZZD2_TRYB9</name>
<keyword evidence="9" id="KW-0472">Membrane</keyword>
<dbReference type="GO" id="GO:0061908">
    <property type="term" value="C:phagophore"/>
    <property type="evidence" value="ECO:0007669"/>
    <property type="project" value="TreeGrafter"/>
</dbReference>
<evidence type="ECO:0000256" key="5">
    <source>
        <dbReference type="ARBA" id="ARBA00022448"/>
    </source>
</evidence>
<evidence type="ECO:0000256" key="1">
    <source>
        <dbReference type="ARBA" id="ARBA00004406"/>
    </source>
</evidence>
<evidence type="ECO:0000313" key="12">
    <source>
        <dbReference type="EMBL" id="CBH14781.1"/>
    </source>
</evidence>
<keyword evidence="6" id="KW-0256">Endoplasmic reticulum</keyword>
<evidence type="ECO:0000313" key="13">
    <source>
        <dbReference type="Proteomes" id="UP000002316"/>
    </source>
</evidence>
<evidence type="ECO:0000256" key="11">
    <source>
        <dbReference type="ARBA" id="ARBA00024615"/>
    </source>
</evidence>
<accession>C9ZZD2</accession>
<sequence>MSPFVLRWLKDQLLLAAVKKTLKNIVKDINEDQLERVGLTMGGWGVVVKLSNLQLNETYINETVLGTAGVECGGDTVAPGSTRRGLLSLASGHVHTVEATFSVGTTGRRRFEVDGVQLVFDVNPRAMECTTSSRYCDHPPTFGEGGADSKGVTEEIPLSRETVEDAYSSLDNDGILSRGADGRGPNYVVEEWGSHSVGQLSSQHTLDDCVRALVCSIKKLAYSVSGRMSNVSVILRVPPRGQEIVVGREPPYGTVELLVSFEGGFEIDDAGSDPNGGTMKKIVRFSGLRAAVYPYGRRQTMVDADVERGEVVDTGDIFLCSGHPKEFIHSVEFHLSEADMAVGVPKGFSRAQITTKVFLFVLSPTQLGHLVHIARAIAGAPKPSEEPASLAAKGDVCATRRSATSLKITCELISSTFLRCEDREGVKRAWKALVEHFEDNSVDELLLSREHRVILHRFLFRTGFYEVYVSGIRLLVYPTITNSLSSEDALHGVFGSDLARRCSVGIVAIEAYERLPCEDDTSEDARTELTDWNGVGNTKYGRVVLTTRVNTVSKSKRRFSVGIIIGTTHPLTPAEATRYIGEFPNEGIDAAATVFESVAIILSGIDLIVNVNLNTLERLGSYWKRLQCIVSGPSSSTVADQRSQDAALPSVFPSSGSIHSVVPTQENVGDNVDRSKGSACEDPLVEFPPALPSSETASSAIPKKSVVAPYLVLRSFELELENAMVEVLFMTSKAPDPDYCGPLTRRLWGRLREEGEEMHLFTSALCAGFGDVEGPYLPVTLSCYLENVKLSVDSAGGMKISLSKVLLSLNDHKDNERSGIQCSFDTEEGEPCITVQRHPNHPSYKNIGTASAPNVPFTREYHQEEVKAEERSLITVRAVVHHVSGTLHKCEFLLIAFFLNQVAETVDKLCIMFKKLHRGERRMKGDTCRDNLSSQCDDMWSVGADGASEATSISIRLLVGEVSTVLWAPRLSSAGVAIGEPLWRCIPYEMRKVTDARLLYHQYQLRFSNVEVFSFHETSDDVKKVTVHAETLCFCLQENLCDVWSDSVDFQWLPEHASSPEWGGTVTLLQSYGTYYNDVGGLQTPAAAHGTSEVLYGRRAGGVSLCRFLNFEDHTETYDAVVLLDRIFMGHQPAWEGDNWFLVIFNYLSDPSTEVLSSAVAQKVSGVQDCSADAIDAQSDDGVSMATSAKVRVSFFDTLVEYRPFGRYSVIAGLSPHIKIDIIVPSLPTGTTVIKLYLGRDTASLFIHDNFPKSLLVIDHETGYSSLFGDRKRGTGAHLANLGFVRVLDIYQSNVSTDHVSKCCAKGGDAETKGAAAVTVSLNATSEKPLFITVHDLHVAMFFAQDSLYHFQTTVTNFFTGLDVDFLPSPYLLVQRSGEYFAHITQVKTVREMSEVDVHVVARDYGARLRHLLNSSVIAACHGVPEVFHQKIDAPCVDEGAQSFSDFDMLGDVTFAKSSWESGIPVMMKLYAWRRNLCEIIVGVWNTRNDEAVDLTSHCKSQNFLSVHATYEGCLPIGCWSSTSGDPLNCPNDAPWRLPPFSTASMEIFVRDCNLVVHLYGGEDFIRADVPDKYLRTLQRFAVDEDTAPESCANQLASEERGPSNELNRNFGCDEHRDDVLGGGRRQDEYVIAHLRGIRAQFDRFAPGKAYFMQLHITVKDGEIIDRIEGSTVQTLLMASLPQSLRDCDSDLFSMKWTTILPSTLSGYAGTVIEGKPEEELYVRLQPITVALHRRALNLLPRFIEVPENVTEENIIWKKARRDPLFFRKIELSPVTMTLYVQFEGRSAFEALHGNVFELCNYLLPSLERAQVQLPRMVITSCPAEQVWGLFCQRLGGEIGKFWGFFLLCCAVQPLQLASNVASASTGVLFAPLNEHRRNKRFFAAVCCALRSFLLTVTTESLHSAASLSHSLQHVTSNSISYLVPASGVNPAARGSQPVNATQGVQNGLIEVTRGFRVAYDIALHCLGPQGNSICLPVAFSAMLDGLLRGTGEVLRGARNAIAPEMYEQENKIFKGKQTNPQQ</sequence>
<dbReference type="GO" id="GO:0034045">
    <property type="term" value="C:phagophore assembly site membrane"/>
    <property type="evidence" value="ECO:0007669"/>
    <property type="project" value="UniProtKB-SubCell"/>
</dbReference>
<evidence type="ECO:0000256" key="3">
    <source>
        <dbReference type="ARBA" id="ARBA00009714"/>
    </source>
</evidence>
<dbReference type="GO" id="GO:0000045">
    <property type="term" value="P:autophagosome assembly"/>
    <property type="evidence" value="ECO:0007669"/>
    <property type="project" value="TreeGrafter"/>
</dbReference>
<dbReference type="GO" id="GO:0006869">
    <property type="term" value="P:lipid transport"/>
    <property type="evidence" value="ECO:0007669"/>
    <property type="project" value="UniProtKB-KW"/>
</dbReference>
<evidence type="ECO:0000256" key="6">
    <source>
        <dbReference type="ARBA" id="ARBA00022824"/>
    </source>
</evidence>
<dbReference type="GO" id="GO:0000422">
    <property type="term" value="P:autophagy of mitochondrion"/>
    <property type="evidence" value="ECO:0007669"/>
    <property type="project" value="TreeGrafter"/>
</dbReference>
<evidence type="ECO:0000256" key="4">
    <source>
        <dbReference type="ARBA" id="ARBA00018070"/>
    </source>
</evidence>
<evidence type="ECO:0000256" key="7">
    <source>
        <dbReference type="ARBA" id="ARBA00023006"/>
    </source>
</evidence>
<dbReference type="GO" id="GO:0061723">
    <property type="term" value="P:glycophagy"/>
    <property type="evidence" value="ECO:0007669"/>
    <property type="project" value="TreeGrafter"/>
</dbReference>
<evidence type="ECO:0000256" key="2">
    <source>
        <dbReference type="ARBA" id="ARBA00004623"/>
    </source>
</evidence>
<evidence type="ECO:0000256" key="9">
    <source>
        <dbReference type="ARBA" id="ARBA00023136"/>
    </source>
</evidence>
<comment type="catalytic activity">
    <reaction evidence="10">
        <text>a 1,2-diacyl-sn-glycero-3-phospho-L-serine(in) = a 1,2-diacyl-sn-glycero-3-phospho-L-serine(out)</text>
        <dbReference type="Rhea" id="RHEA:38663"/>
        <dbReference type="ChEBI" id="CHEBI:57262"/>
    </reaction>
</comment>
<dbReference type="GO" id="GO:0061709">
    <property type="term" value="P:reticulophagy"/>
    <property type="evidence" value="ECO:0007669"/>
    <property type="project" value="TreeGrafter"/>
</dbReference>
<dbReference type="PANTHER" id="PTHR13190">
    <property type="entry name" value="AUTOPHAGY-RELATED 2, ISOFORM A"/>
    <property type="match status" value="1"/>
</dbReference>
<evidence type="ECO:0000256" key="10">
    <source>
        <dbReference type="ARBA" id="ARBA00024479"/>
    </source>
</evidence>
<dbReference type="GO" id="GO:0043495">
    <property type="term" value="F:protein-membrane adaptor activity"/>
    <property type="evidence" value="ECO:0007669"/>
    <property type="project" value="TreeGrafter"/>
</dbReference>
<dbReference type="PANTHER" id="PTHR13190:SF1">
    <property type="entry name" value="AUTOPHAGY-RELATED 2, ISOFORM A"/>
    <property type="match status" value="1"/>
</dbReference>